<evidence type="ECO:0000313" key="2">
    <source>
        <dbReference type="EMBL" id="BAV78807.1"/>
    </source>
</evidence>
<protein>
    <submittedName>
        <fullName evidence="2">Elevenin</fullName>
    </submittedName>
</protein>
<dbReference type="AlphaFoldDB" id="A0A1E1G7S6"/>
<accession>A0A1E1G7S6</accession>
<sequence>MICSERRGVSSVCLCLFLLSLLVALATCQRSRSVNCKKMVFAPICRGVAAKRAGKVFYPNQLQQTYPQRNTNQFMSPEKQLLPYWFYTAKNYQ</sequence>
<dbReference type="EMBL" id="LC146503">
    <property type="protein sequence ID" value="BAV78807.1"/>
    <property type="molecule type" value="mRNA"/>
</dbReference>
<keyword evidence="1" id="KW-0732">Signal</keyword>
<feature type="signal peptide" evidence="1">
    <location>
        <begin position="1"/>
        <end position="28"/>
    </location>
</feature>
<reference evidence="2" key="1">
    <citation type="submission" date="2016-04" db="EMBL/GenBank/DDBJ databases">
        <title>Identification of allatostatic molecules in the brown-winged green bug Plautia stali.</title>
        <authorList>
            <person name="Matsumoto K."/>
            <person name="Suetsugu Y."/>
            <person name="Tanaka Y."/>
            <person name="Kotaki T."/>
            <person name="Goto S.G."/>
            <person name="Shinoda T."/>
            <person name="Shiga S."/>
        </authorList>
    </citation>
    <scope>NUCLEOTIDE SEQUENCE</scope>
</reference>
<gene>
    <name evidence="2" type="primary">elevenin</name>
</gene>
<evidence type="ECO:0000256" key="1">
    <source>
        <dbReference type="SAM" id="SignalP"/>
    </source>
</evidence>
<name>A0A1E1G7S6_PLAST</name>
<feature type="chain" id="PRO_5009113621" evidence="1">
    <location>
        <begin position="29"/>
        <end position="93"/>
    </location>
</feature>
<proteinExistence type="evidence at transcript level"/>
<organism evidence="2">
    <name type="scientific">Plautia stali</name>
    <name type="common">Stink bug</name>
    <dbReference type="NCBI Taxonomy" id="106108"/>
    <lineage>
        <taxon>Eukaryota</taxon>
        <taxon>Metazoa</taxon>
        <taxon>Ecdysozoa</taxon>
        <taxon>Arthropoda</taxon>
        <taxon>Hexapoda</taxon>
        <taxon>Insecta</taxon>
        <taxon>Pterygota</taxon>
        <taxon>Neoptera</taxon>
        <taxon>Paraneoptera</taxon>
        <taxon>Hemiptera</taxon>
        <taxon>Heteroptera</taxon>
        <taxon>Panheteroptera</taxon>
        <taxon>Pentatomomorpha</taxon>
        <taxon>Pentatomoidea</taxon>
        <taxon>Pentatomidae</taxon>
        <taxon>Pentatominae</taxon>
        <taxon>Plautia</taxon>
    </lineage>
</organism>